<keyword evidence="8" id="KW-1185">Reference proteome</keyword>
<evidence type="ECO:0000256" key="5">
    <source>
        <dbReference type="ARBA" id="ARBA00023204"/>
    </source>
</evidence>
<sequence>MSPSEQLQTAALRLRDELSGLRFGPPVTHVYQPLDYAWEPHALYLKKWGSTTKRVVFLGMNPGPFGMAQCGVPFGEIASARDWVGVEAPVGKPPQEHPKRPVDGFACTRAEVSGKRLWGLFAEKFGTADNFFREHFVANYIPLLFLQADEKGCRNIAPDKLSAADSAHLLALCDEHLRAVVAALRPEWVIGVGKFAEGRAREALGLDGPKIGTILHPSPASPAANRGWAPQATAQLEALGIWGG</sequence>
<evidence type="ECO:0000256" key="3">
    <source>
        <dbReference type="ARBA" id="ARBA00022801"/>
    </source>
</evidence>
<dbReference type="Proteomes" id="UP000546464">
    <property type="component" value="Unassembled WGS sequence"/>
</dbReference>
<dbReference type="InterPro" id="IPR036895">
    <property type="entry name" value="Uracil-DNA_glycosylase-like_sf"/>
</dbReference>
<name>A0A842HDJ7_9BACT</name>
<dbReference type="GO" id="GO:0017065">
    <property type="term" value="F:single-strand selective uracil DNA N-glycosylase activity"/>
    <property type="evidence" value="ECO:0007669"/>
    <property type="project" value="InterPro"/>
</dbReference>
<protein>
    <submittedName>
        <fullName evidence="7">Single-stranded DNA-binding protein</fullName>
    </submittedName>
</protein>
<dbReference type="PANTHER" id="PTHR13235">
    <property type="entry name" value="SINGLE-STRAND SELECTIVE MONOFUNCTIONAL URACIL DNA GLYCOSYLASE"/>
    <property type="match status" value="1"/>
</dbReference>
<dbReference type="FunFam" id="3.40.470.10:FF:000005">
    <property type="entry name" value="Single-strand selective monofunctional uracil DNA glycosylase"/>
    <property type="match status" value="1"/>
</dbReference>
<dbReference type="SUPFAM" id="SSF52141">
    <property type="entry name" value="Uracil-DNA glycosylase-like"/>
    <property type="match status" value="1"/>
</dbReference>
<evidence type="ECO:0000259" key="6">
    <source>
        <dbReference type="Pfam" id="PF03167"/>
    </source>
</evidence>
<keyword evidence="3" id="KW-0378">Hydrolase</keyword>
<evidence type="ECO:0000313" key="8">
    <source>
        <dbReference type="Proteomes" id="UP000546464"/>
    </source>
</evidence>
<accession>A0A842HDJ7</accession>
<comment type="similarity">
    <text evidence="1">Belongs to the uracil-DNA glycosylase (UDG) superfamily. SMUG1 family.</text>
</comment>
<organism evidence="7 8">
    <name type="scientific">Ruficoccus amylovorans</name>
    <dbReference type="NCBI Taxonomy" id="1804625"/>
    <lineage>
        <taxon>Bacteria</taxon>
        <taxon>Pseudomonadati</taxon>
        <taxon>Verrucomicrobiota</taxon>
        <taxon>Opitutia</taxon>
        <taxon>Puniceicoccales</taxon>
        <taxon>Cerasicoccaceae</taxon>
        <taxon>Ruficoccus</taxon>
    </lineage>
</organism>
<feature type="domain" description="Uracil-DNA glycosylase-like" evidence="6">
    <location>
        <begin position="48"/>
        <end position="221"/>
    </location>
</feature>
<evidence type="ECO:0000313" key="7">
    <source>
        <dbReference type="EMBL" id="MBC2594290.1"/>
    </source>
</evidence>
<dbReference type="CDD" id="cd19374">
    <property type="entry name" value="UDG-F3_SMUG1-like"/>
    <property type="match status" value="1"/>
</dbReference>
<proteinExistence type="inferred from homology"/>
<dbReference type="EMBL" id="JACHVB010000021">
    <property type="protein sequence ID" value="MBC2594290.1"/>
    <property type="molecule type" value="Genomic_DNA"/>
</dbReference>
<dbReference type="GO" id="GO:0000703">
    <property type="term" value="F:oxidized pyrimidine nucleobase lesion DNA N-glycosylase activity"/>
    <property type="evidence" value="ECO:0007669"/>
    <property type="project" value="TreeGrafter"/>
</dbReference>
<gene>
    <name evidence="7" type="ORF">H5P28_08450</name>
</gene>
<dbReference type="Gene3D" id="3.40.470.10">
    <property type="entry name" value="Uracil-DNA glycosylase-like domain"/>
    <property type="match status" value="1"/>
</dbReference>
<dbReference type="GO" id="GO:0006284">
    <property type="term" value="P:base-excision repair"/>
    <property type="evidence" value="ECO:0007669"/>
    <property type="project" value="InterPro"/>
</dbReference>
<evidence type="ECO:0000256" key="1">
    <source>
        <dbReference type="ARBA" id="ARBA00007889"/>
    </source>
</evidence>
<evidence type="ECO:0000256" key="2">
    <source>
        <dbReference type="ARBA" id="ARBA00022763"/>
    </source>
</evidence>
<evidence type="ECO:0000256" key="4">
    <source>
        <dbReference type="ARBA" id="ARBA00023125"/>
    </source>
</evidence>
<dbReference type="GO" id="GO:0003677">
    <property type="term" value="F:DNA binding"/>
    <property type="evidence" value="ECO:0007669"/>
    <property type="project" value="UniProtKB-KW"/>
</dbReference>
<dbReference type="RefSeq" id="WP_185675277.1">
    <property type="nucleotide sequence ID" value="NZ_JACHVB010000021.1"/>
</dbReference>
<dbReference type="PANTHER" id="PTHR13235:SF2">
    <property type="entry name" value="SINGLE-STRAND SELECTIVE MONOFUNCTIONAL URACIL DNA GLYCOSYLASE"/>
    <property type="match status" value="1"/>
</dbReference>
<dbReference type="AlphaFoldDB" id="A0A842HDJ7"/>
<dbReference type="Pfam" id="PF03167">
    <property type="entry name" value="UDG"/>
    <property type="match status" value="1"/>
</dbReference>
<reference evidence="7 8" key="1">
    <citation type="submission" date="2020-07" db="EMBL/GenBank/DDBJ databases">
        <authorList>
            <person name="Feng X."/>
        </authorList>
    </citation>
    <scope>NUCLEOTIDE SEQUENCE [LARGE SCALE GENOMIC DNA]</scope>
    <source>
        <strain evidence="7 8">JCM31066</strain>
    </source>
</reference>
<keyword evidence="5" id="KW-0234">DNA repair</keyword>
<dbReference type="InterPro" id="IPR005122">
    <property type="entry name" value="Uracil-DNA_glycosylase-like"/>
</dbReference>
<comment type="caution">
    <text evidence="7">The sequence shown here is derived from an EMBL/GenBank/DDBJ whole genome shotgun (WGS) entry which is preliminary data.</text>
</comment>
<keyword evidence="2" id="KW-0227">DNA damage</keyword>
<dbReference type="InterPro" id="IPR039134">
    <property type="entry name" value="SMUG1"/>
</dbReference>
<keyword evidence="4 7" id="KW-0238">DNA-binding</keyword>